<name>A0A841BKP5_9ACTN</name>
<sequence length="300" mass="31970">MTEQWRAGFDAVVTFVNGGDLRVQGFRLDIPGTGITDDELGELLVRHLGLLMVGSVEISAKELIPEAHKGSREVPAQAADGPRLVELSHVIRDGMVTYPGLPGPEITDHLSREASHAAYAAGTEFQIGRISMVANTGTYLDSPWHRYSDGDDLSGLPLSKLVDLDGLVVRLPAETREITPLLLAPYDVAGRAVLISTGWDRHWGTAGYGDPDHPHLTEEGAAWLVEQGATLVGIDSVNIDDTRGGVRPAHSTLLAAGIPIVEHLTGLDALPPHGFRFHAAPPLVAGMGTFPVRAYAIITG</sequence>
<dbReference type="EMBL" id="JACHMN010000002">
    <property type="protein sequence ID" value="MBB5868215.1"/>
    <property type="molecule type" value="Genomic_DNA"/>
</dbReference>
<dbReference type="InterPro" id="IPR007325">
    <property type="entry name" value="KFase/CYL"/>
</dbReference>
<dbReference type="PANTHER" id="PTHR31118">
    <property type="entry name" value="CYCLASE-LIKE PROTEIN 2"/>
    <property type="match status" value="1"/>
</dbReference>
<dbReference type="Gene3D" id="3.50.30.50">
    <property type="entry name" value="Putative cyclase"/>
    <property type="match status" value="1"/>
</dbReference>
<dbReference type="GO" id="GO:0004061">
    <property type="term" value="F:arylformamidase activity"/>
    <property type="evidence" value="ECO:0007669"/>
    <property type="project" value="InterPro"/>
</dbReference>
<dbReference type="GO" id="GO:0019441">
    <property type="term" value="P:L-tryptophan catabolic process to kynurenine"/>
    <property type="evidence" value="ECO:0007669"/>
    <property type="project" value="InterPro"/>
</dbReference>
<dbReference type="Proteomes" id="UP000587527">
    <property type="component" value="Unassembled WGS sequence"/>
</dbReference>
<evidence type="ECO:0000313" key="2">
    <source>
        <dbReference type="Proteomes" id="UP000587527"/>
    </source>
</evidence>
<gene>
    <name evidence="1" type="ORF">F4553_001594</name>
</gene>
<accession>A0A841BKP5</accession>
<proteinExistence type="predicted"/>
<keyword evidence="2" id="KW-1185">Reference proteome</keyword>
<evidence type="ECO:0000313" key="1">
    <source>
        <dbReference type="EMBL" id="MBB5868215.1"/>
    </source>
</evidence>
<dbReference type="InterPro" id="IPR037175">
    <property type="entry name" value="KFase_sf"/>
</dbReference>
<reference evidence="1 2" key="1">
    <citation type="submission" date="2020-08" db="EMBL/GenBank/DDBJ databases">
        <title>Sequencing the genomes of 1000 actinobacteria strains.</title>
        <authorList>
            <person name="Klenk H.-P."/>
        </authorList>
    </citation>
    <scope>NUCLEOTIDE SEQUENCE [LARGE SCALE GENOMIC DNA]</scope>
    <source>
        <strain evidence="1 2">DSM 45362</strain>
    </source>
</reference>
<dbReference type="Pfam" id="PF04199">
    <property type="entry name" value="Cyclase"/>
    <property type="match status" value="1"/>
</dbReference>
<dbReference type="SUPFAM" id="SSF102198">
    <property type="entry name" value="Putative cyclase"/>
    <property type="match status" value="1"/>
</dbReference>
<dbReference type="AlphaFoldDB" id="A0A841BKP5"/>
<comment type="caution">
    <text evidence="1">The sequence shown here is derived from an EMBL/GenBank/DDBJ whole genome shotgun (WGS) entry which is preliminary data.</text>
</comment>
<dbReference type="PANTHER" id="PTHR31118:SF32">
    <property type="entry name" value="KYNURENINE FORMAMIDASE"/>
    <property type="match status" value="1"/>
</dbReference>
<protein>
    <submittedName>
        <fullName evidence="1">Kynurenine formamidase</fullName>
    </submittedName>
</protein>
<dbReference type="RefSeq" id="WP_184833979.1">
    <property type="nucleotide sequence ID" value="NZ_JACHMN010000002.1"/>
</dbReference>
<organism evidence="1 2">
    <name type="scientific">Allocatelliglobosispora scoriae</name>
    <dbReference type="NCBI Taxonomy" id="643052"/>
    <lineage>
        <taxon>Bacteria</taxon>
        <taxon>Bacillati</taxon>
        <taxon>Actinomycetota</taxon>
        <taxon>Actinomycetes</taxon>
        <taxon>Micromonosporales</taxon>
        <taxon>Micromonosporaceae</taxon>
        <taxon>Allocatelliglobosispora</taxon>
    </lineage>
</organism>